<organism evidence="2 3">
    <name type="scientific">Vibrio lentus</name>
    <dbReference type="NCBI Taxonomy" id="136468"/>
    <lineage>
        <taxon>Bacteria</taxon>
        <taxon>Pseudomonadati</taxon>
        <taxon>Pseudomonadota</taxon>
        <taxon>Gammaproteobacteria</taxon>
        <taxon>Vibrionales</taxon>
        <taxon>Vibrionaceae</taxon>
        <taxon>Vibrio</taxon>
    </lineage>
</organism>
<dbReference type="GO" id="GO:0016747">
    <property type="term" value="F:acyltransferase activity, transferring groups other than amino-acyl groups"/>
    <property type="evidence" value="ECO:0007669"/>
    <property type="project" value="InterPro"/>
</dbReference>
<evidence type="ECO:0000259" key="1">
    <source>
        <dbReference type="PROSITE" id="PS51186"/>
    </source>
</evidence>
<dbReference type="Pfam" id="PF00583">
    <property type="entry name" value="Acetyltransf_1"/>
    <property type="match status" value="1"/>
</dbReference>
<dbReference type="CDD" id="cd04301">
    <property type="entry name" value="NAT_SF"/>
    <property type="match status" value="1"/>
</dbReference>
<dbReference type="PROSITE" id="PS51186">
    <property type="entry name" value="GNAT"/>
    <property type="match status" value="1"/>
</dbReference>
<feature type="domain" description="N-acetyltransferase" evidence="1">
    <location>
        <begin position="1"/>
        <end position="176"/>
    </location>
</feature>
<proteinExistence type="predicted"/>
<keyword evidence="2" id="KW-0808">Transferase</keyword>
<protein>
    <submittedName>
        <fullName evidence="2">GNAT family N-acetyltransferase</fullName>
    </submittedName>
</protein>
<accession>A0A1B9QF64</accession>
<dbReference type="Proteomes" id="UP000235778">
    <property type="component" value="Unassembled WGS sequence"/>
</dbReference>
<name>A0A1B9QF64_9VIBR</name>
<evidence type="ECO:0000313" key="2">
    <source>
        <dbReference type="EMBL" id="PME72792.1"/>
    </source>
</evidence>
<gene>
    <name evidence="2" type="ORF">BCV30_21585</name>
</gene>
<evidence type="ECO:0000313" key="3">
    <source>
        <dbReference type="Proteomes" id="UP000235778"/>
    </source>
</evidence>
<comment type="caution">
    <text evidence="2">The sequence shown here is derived from an EMBL/GenBank/DDBJ whole genome shotgun (WGS) entry which is preliminary data.</text>
</comment>
<dbReference type="InterPro" id="IPR016181">
    <property type="entry name" value="Acyl_CoA_acyltransferase"/>
</dbReference>
<reference evidence="3" key="1">
    <citation type="submission" date="2016-07" db="EMBL/GenBank/DDBJ databases">
        <title>Nontailed viruses are major unrecognized killers of bacteria in the ocean.</title>
        <authorList>
            <person name="Kauffman K."/>
            <person name="Hussain F."/>
            <person name="Yang J."/>
            <person name="Arevalo P."/>
            <person name="Brown J."/>
            <person name="Cutler M."/>
            <person name="Kelly L."/>
            <person name="Polz M.F."/>
        </authorList>
    </citation>
    <scope>NUCLEOTIDE SEQUENCE [LARGE SCALE GENOMIC DNA]</scope>
    <source>
        <strain evidence="3">10N.286.55.C1</strain>
    </source>
</reference>
<dbReference type="Gene3D" id="3.40.630.30">
    <property type="match status" value="1"/>
</dbReference>
<sequence length="189" mass="21346">MEIVQAEISDLENFYQYLDVQLLDNAGDDSPLFQPIAKHDCRVSDSLKAKFRNGFDVSIGVSGWRKLWVVKDSFGHVFGHIDLRHNCGDYGFHRVCLGMGVDHSVRKQGLGDKLIESVVQFCRDTQGIDWLDLNVLSDNLPAKNLYLKCGFSVIGEMSDCYRIDGQSISEMTMTLCTKNIQKSYLKPSN</sequence>
<dbReference type="SUPFAM" id="SSF55729">
    <property type="entry name" value="Acyl-CoA N-acyltransferases (Nat)"/>
    <property type="match status" value="1"/>
</dbReference>
<dbReference type="EMBL" id="MCSI01000020">
    <property type="protein sequence ID" value="PME72792.1"/>
    <property type="molecule type" value="Genomic_DNA"/>
</dbReference>
<dbReference type="RefSeq" id="WP_017108361.1">
    <property type="nucleotide sequence ID" value="NZ_MAKA01000075.1"/>
</dbReference>
<dbReference type="InterPro" id="IPR000182">
    <property type="entry name" value="GNAT_dom"/>
</dbReference>
<dbReference type="AlphaFoldDB" id="A0A1B9QF64"/>